<dbReference type="Gene3D" id="3.30.70.1380">
    <property type="entry name" value="Transcriptional regulatory protein pf0864 domain like"/>
    <property type="match status" value="1"/>
</dbReference>
<sequence length="428" mass="45913">MKILYLECNMGVAGDMLMAALYELLSPAGQSSFLATMNQLFPGVEVRPRQAVTCGITGTHMDVTVRGEPEHSHDVALSHHQDAVHAPVHEMSHDEAHHGHEHGHAHSHHHTTMADVTAIVDALALPLEVRAAASAVYGRIAQAESKAHGVPVEQVHFHEVGALDAVTDVTGVCLAIHMLRPDRISASPIHLGSGQVCCAHGVMPVPAPATARLLEGVPCYTGDIRGELCTPTGAALVSQFAGAFGPMPVMTLEKTGYGVGAKEFPAANCVRAFLGEVGDPQQAEIVELCCHIDDMTAEALAFAGEQLLDQGALDVSSIPLTMKKGRAGIAFTVLCRPRDEERLAQAMLRQTSTNGVRSRCCRKYILSPSIRTVDTAYGPVRLKCASGEGVYREKPEYEDVAAAARRAGLPFQQVWEDVLTTTKEDRYE</sequence>
<evidence type="ECO:0000313" key="5">
    <source>
        <dbReference type="Proteomes" id="UP000679848"/>
    </source>
</evidence>
<dbReference type="GO" id="GO:0051604">
    <property type="term" value="P:protein maturation"/>
    <property type="evidence" value="ECO:0007669"/>
    <property type="project" value="UniProtKB-UniRule"/>
</dbReference>
<evidence type="ECO:0000256" key="2">
    <source>
        <dbReference type="ARBA" id="ARBA00023239"/>
    </source>
</evidence>
<evidence type="ECO:0000256" key="1">
    <source>
        <dbReference type="ARBA" id="ARBA00022596"/>
    </source>
</evidence>
<evidence type="ECO:0000256" key="3">
    <source>
        <dbReference type="HAMAP-Rule" id="MF_01074"/>
    </source>
</evidence>
<dbReference type="KEGG" id="pfaa:MM59RIKEN_21330"/>
<dbReference type="Proteomes" id="UP000679848">
    <property type="component" value="Chromosome"/>
</dbReference>
<gene>
    <name evidence="3" type="primary">larC</name>
    <name evidence="4" type="ORF">MM59RIKEN_21330</name>
</gene>
<proteinExistence type="inferred from homology"/>
<dbReference type="PANTHER" id="PTHR36566:SF1">
    <property type="entry name" value="PYRIDINIUM-3,5-BISTHIOCARBOXYLIC ACID MONONUCLEOTIDE NICKEL INSERTION PROTEIN"/>
    <property type="match status" value="1"/>
</dbReference>
<evidence type="ECO:0000313" key="4">
    <source>
        <dbReference type="EMBL" id="BCK84814.1"/>
    </source>
</evidence>
<keyword evidence="2 3" id="KW-0456">Lyase</keyword>
<dbReference type="Pfam" id="PF01969">
    <property type="entry name" value="Ni_insertion"/>
    <property type="match status" value="1"/>
</dbReference>
<reference evidence="4" key="1">
    <citation type="submission" date="2020-09" db="EMBL/GenBank/DDBJ databases">
        <title>New species isolated from human feces.</title>
        <authorList>
            <person name="Kitahara M."/>
            <person name="Shigeno Y."/>
            <person name="Shime M."/>
            <person name="Matsumoto Y."/>
            <person name="Nakamura S."/>
            <person name="Motooka D."/>
            <person name="Fukuoka S."/>
            <person name="Nishikawa H."/>
            <person name="Benno Y."/>
        </authorList>
    </citation>
    <scope>NUCLEOTIDE SEQUENCE</scope>
    <source>
        <strain evidence="4">MM59</strain>
    </source>
</reference>
<dbReference type="EC" id="4.99.1.12" evidence="3"/>
<accession>A0A810QA35</accession>
<dbReference type="GO" id="GO:0016151">
    <property type="term" value="F:nickel cation binding"/>
    <property type="evidence" value="ECO:0007669"/>
    <property type="project" value="UniProtKB-UniRule"/>
</dbReference>
<dbReference type="AlphaFoldDB" id="A0A810QA35"/>
<dbReference type="RefSeq" id="WP_213543307.1">
    <property type="nucleotide sequence ID" value="NZ_AP023420.1"/>
</dbReference>
<dbReference type="InterPro" id="IPR002822">
    <property type="entry name" value="Ni_insertion"/>
</dbReference>
<comment type="catalytic activity">
    <reaction evidence="3">
        <text>Ni(II)-pyridinium-3,5-bisthiocarboxylate mononucleotide = pyridinium-3,5-bisthiocarboxylate mononucleotide + Ni(2+)</text>
        <dbReference type="Rhea" id="RHEA:54784"/>
        <dbReference type="ChEBI" id="CHEBI:49786"/>
        <dbReference type="ChEBI" id="CHEBI:137372"/>
        <dbReference type="ChEBI" id="CHEBI:137373"/>
        <dbReference type="EC" id="4.99.1.12"/>
    </reaction>
</comment>
<dbReference type="NCBIfam" id="TIGR00299">
    <property type="entry name" value="nickel pincer cofactor biosynthesis protein LarC"/>
    <property type="match status" value="1"/>
</dbReference>
<name>A0A810QA35_9FIRM</name>
<comment type="similarity">
    <text evidence="3">Belongs to the LarC family.</text>
</comment>
<comment type="function">
    <text evidence="3">Involved in the biosynthesis of a nickel-pincer cofactor ((SCS)Ni(II) pincer complex). Binds Ni(2+), and functions in nickel delivery to pyridinium-3,5-bisthiocarboxylic acid mononucleotide (P2TMN), to form the mature cofactor. Is thus probably required for the activation of nickel-pincer cofactor-dependent enzymes.</text>
</comment>
<organism evidence="4 5">
    <name type="scientific">Pusillibacter faecalis</name>
    <dbReference type="NCBI Taxonomy" id="2714358"/>
    <lineage>
        <taxon>Bacteria</taxon>
        <taxon>Bacillati</taxon>
        <taxon>Bacillota</taxon>
        <taxon>Clostridia</taxon>
        <taxon>Eubacteriales</taxon>
        <taxon>Oscillospiraceae</taxon>
        <taxon>Pusillibacter</taxon>
    </lineage>
</organism>
<dbReference type="HAMAP" id="MF_01074">
    <property type="entry name" value="LarC"/>
    <property type="match status" value="1"/>
</dbReference>
<dbReference type="Gene3D" id="3.10.20.300">
    <property type="entry name" value="mk0293 like domain"/>
    <property type="match status" value="1"/>
</dbReference>
<dbReference type="GO" id="GO:0016829">
    <property type="term" value="F:lyase activity"/>
    <property type="evidence" value="ECO:0007669"/>
    <property type="project" value="UniProtKB-UniRule"/>
</dbReference>
<keyword evidence="5" id="KW-1185">Reference proteome</keyword>
<dbReference type="EMBL" id="AP023420">
    <property type="protein sequence ID" value="BCK84814.1"/>
    <property type="molecule type" value="Genomic_DNA"/>
</dbReference>
<protein>
    <recommendedName>
        <fullName evidence="3">Pyridinium-3,5-bisthiocarboxylic acid mononucleotide nickel insertion protein</fullName>
        <shortName evidence="3">P2TMN nickel insertion protein</shortName>
        <ecNumber evidence="3">4.99.1.12</ecNumber>
    </recommendedName>
    <alternativeName>
        <fullName evidence="3">Nickel-pincer cofactor biosynthesis protein LarC</fullName>
    </alternativeName>
</protein>
<dbReference type="PANTHER" id="PTHR36566">
    <property type="entry name" value="NICKEL INSERTION PROTEIN-RELATED"/>
    <property type="match status" value="1"/>
</dbReference>
<keyword evidence="1 3" id="KW-0533">Nickel</keyword>